<dbReference type="InterPro" id="IPR002711">
    <property type="entry name" value="HNH"/>
</dbReference>
<keyword evidence="2" id="KW-0255">Endonuclease</keyword>
<proteinExistence type="predicted"/>
<dbReference type="AlphaFoldDB" id="A0AAW6NX18"/>
<evidence type="ECO:0000313" key="3">
    <source>
        <dbReference type="Proteomes" id="UP001215180"/>
    </source>
</evidence>
<sequence>MNLHYKFVKPGSFYSIPDEDRDVVIRFNTIGADSWDKSLKDDIGFEDGDISKRTKFKKEIKKHLIKMQENYCYYCGRSFFLFGENEKRFSRNIHIDHILPKKAAHGRYGRFTFEPQNLILACSICNGRDFKGSLDFCDEPSDDYDAMSFSIVHPYFENINQHFRIEDDGTAVKINRYKSKATVMERVFGINSTYMIESRLQNLTYIRQNLTPEEEDVITEITKNIPIDGIISQ</sequence>
<dbReference type="GO" id="GO:0003676">
    <property type="term" value="F:nucleic acid binding"/>
    <property type="evidence" value="ECO:0007669"/>
    <property type="project" value="InterPro"/>
</dbReference>
<accession>A0AAW6NX18</accession>
<dbReference type="EMBL" id="JARJGR010000855">
    <property type="protein sequence ID" value="MDF3641151.1"/>
    <property type="molecule type" value="Genomic_DNA"/>
</dbReference>
<dbReference type="RefSeq" id="WP_038418869.1">
    <property type="nucleotide sequence ID" value="NZ_CP009756.1"/>
</dbReference>
<gene>
    <name evidence="2" type="ORF">P3S46_28515</name>
</gene>
<protein>
    <submittedName>
        <fullName evidence="2">HNH endonuclease</fullName>
    </submittedName>
</protein>
<evidence type="ECO:0000313" key="2">
    <source>
        <dbReference type="EMBL" id="MDF3641151.1"/>
    </source>
</evidence>
<feature type="domain" description="HNH" evidence="1">
    <location>
        <begin position="72"/>
        <end position="127"/>
    </location>
</feature>
<dbReference type="Pfam" id="PF01844">
    <property type="entry name" value="HNH"/>
    <property type="match status" value="1"/>
</dbReference>
<dbReference type="Proteomes" id="UP001215180">
    <property type="component" value="Unassembled WGS sequence"/>
</dbReference>
<name>A0AAW6NX18_ENTCL</name>
<dbReference type="GO" id="GO:0008270">
    <property type="term" value="F:zinc ion binding"/>
    <property type="evidence" value="ECO:0007669"/>
    <property type="project" value="InterPro"/>
</dbReference>
<keyword evidence="2" id="KW-0540">Nuclease</keyword>
<reference evidence="2" key="1">
    <citation type="submission" date="2023-03" db="EMBL/GenBank/DDBJ databases">
        <title>A Study on Prevalence and Characterization of Enterobacter cloacae strains in China.</title>
        <authorList>
            <person name="Zheng Z."/>
        </authorList>
    </citation>
    <scope>NUCLEOTIDE SEQUENCE</scope>
    <source>
        <strain evidence="2">EC77</strain>
    </source>
</reference>
<keyword evidence="2" id="KW-0378">Hydrolase</keyword>
<organism evidence="2 3">
    <name type="scientific">Enterobacter cloacae</name>
    <dbReference type="NCBI Taxonomy" id="550"/>
    <lineage>
        <taxon>Bacteria</taxon>
        <taxon>Pseudomonadati</taxon>
        <taxon>Pseudomonadota</taxon>
        <taxon>Gammaproteobacteria</taxon>
        <taxon>Enterobacterales</taxon>
        <taxon>Enterobacteriaceae</taxon>
        <taxon>Enterobacter</taxon>
        <taxon>Enterobacter cloacae complex</taxon>
    </lineage>
</organism>
<evidence type="ECO:0000259" key="1">
    <source>
        <dbReference type="Pfam" id="PF01844"/>
    </source>
</evidence>
<dbReference type="Gene3D" id="1.10.30.50">
    <property type="match status" value="1"/>
</dbReference>
<dbReference type="GO" id="GO:0004519">
    <property type="term" value="F:endonuclease activity"/>
    <property type="evidence" value="ECO:0007669"/>
    <property type="project" value="UniProtKB-KW"/>
</dbReference>
<comment type="caution">
    <text evidence="2">The sequence shown here is derived from an EMBL/GenBank/DDBJ whole genome shotgun (WGS) entry which is preliminary data.</text>
</comment>